<proteinExistence type="predicted"/>
<protein>
    <submittedName>
        <fullName evidence="5">AraC-like DNA-binding protein</fullName>
    </submittedName>
</protein>
<keyword evidence="3" id="KW-0804">Transcription</keyword>
<gene>
    <name evidence="5" type="ORF">HNR30_004533</name>
</gene>
<evidence type="ECO:0000256" key="3">
    <source>
        <dbReference type="ARBA" id="ARBA00023163"/>
    </source>
</evidence>
<dbReference type="SMART" id="SM00342">
    <property type="entry name" value="HTH_ARAC"/>
    <property type="match status" value="1"/>
</dbReference>
<dbReference type="GO" id="GO:0000976">
    <property type="term" value="F:transcription cis-regulatory region binding"/>
    <property type="evidence" value="ECO:0007669"/>
    <property type="project" value="TreeGrafter"/>
</dbReference>
<evidence type="ECO:0000256" key="2">
    <source>
        <dbReference type="ARBA" id="ARBA00023125"/>
    </source>
</evidence>
<dbReference type="Gene3D" id="1.10.10.60">
    <property type="entry name" value="Homeodomain-like"/>
    <property type="match status" value="1"/>
</dbReference>
<dbReference type="PANTHER" id="PTHR47894:SF4">
    <property type="entry name" value="HTH-TYPE TRANSCRIPTIONAL REGULATOR GADX"/>
    <property type="match status" value="1"/>
</dbReference>
<dbReference type="EMBL" id="JACDUR010000004">
    <property type="protein sequence ID" value="MBA2893179.1"/>
    <property type="molecule type" value="Genomic_DNA"/>
</dbReference>
<dbReference type="RefSeq" id="WP_181611911.1">
    <property type="nucleotide sequence ID" value="NZ_BAABAM010000003.1"/>
</dbReference>
<dbReference type="Proteomes" id="UP000530928">
    <property type="component" value="Unassembled WGS sequence"/>
</dbReference>
<dbReference type="InterPro" id="IPR018060">
    <property type="entry name" value="HTH_AraC"/>
</dbReference>
<evidence type="ECO:0000256" key="1">
    <source>
        <dbReference type="ARBA" id="ARBA00023015"/>
    </source>
</evidence>
<keyword evidence="1" id="KW-0805">Transcription regulation</keyword>
<evidence type="ECO:0000313" key="5">
    <source>
        <dbReference type="EMBL" id="MBA2893179.1"/>
    </source>
</evidence>
<feature type="domain" description="HTH araC/xylS-type" evidence="4">
    <location>
        <begin position="253"/>
        <end position="351"/>
    </location>
</feature>
<sequence length="354" mass="38302">MTPVRGIVVMVRPHPESPAYGTVPPYLLRLTVDAARAAGVREESLARVPGLGAIAEDGIRLPSVMALRLWEVAGAAIESWGGGARVAQLWTPGRLNVWDYLFRSAPTLEDGLRVASRLLPAVRDPLEGARVTRDGSELVTVTYRTPYGGMPGASHVSELALGLILQEARAATGRPIVPLRVSLPHEAPHDHRHLVEIFGTRAIEFGAGRTAIVFGAADAAAPLPSADPTLSAIIQGYAETAITSARPVMGWLGKVHGEVAAAFREGTPTLALVAHRLAMSPRTLQRRLGEEGTTWREELERVRHAESARLLRETSLGIESIAARVGYQDVRALRRAFQRIHGHPPSLYRRRHAA</sequence>
<keyword evidence="6" id="KW-1185">Reference proteome</keyword>
<dbReference type="PANTHER" id="PTHR47894">
    <property type="entry name" value="HTH-TYPE TRANSCRIPTIONAL REGULATOR GADX"/>
    <property type="match status" value="1"/>
</dbReference>
<dbReference type="Pfam" id="PF12625">
    <property type="entry name" value="Arabinose_bd"/>
    <property type="match status" value="1"/>
</dbReference>
<dbReference type="GO" id="GO:0003700">
    <property type="term" value="F:DNA-binding transcription factor activity"/>
    <property type="evidence" value="ECO:0007669"/>
    <property type="project" value="InterPro"/>
</dbReference>
<reference evidence="5 6" key="1">
    <citation type="submission" date="2020-07" db="EMBL/GenBank/DDBJ databases">
        <title>Genomic Encyclopedia of Type Strains, Phase IV (KMG-IV): sequencing the most valuable type-strain genomes for metagenomic binning, comparative biology and taxonomic classification.</title>
        <authorList>
            <person name="Goeker M."/>
        </authorList>
    </citation>
    <scope>NUCLEOTIDE SEQUENCE [LARGE SCALE GENOMIC DNA]</scope>
    <source>
        <strain evidence="5 6">DSM 45533</strain>
    </source>
</reference>
<dbReference type="AlphaFoldDB" id="A0A7W0CL41"/>
<organism evidence="5 6">
    <name type="scientific">Nonomuraea soli</name>
    <dbReference type="NCBI Taxonomy" id="1032476"/>
    <lineage>
        <taxon>Bacteria</taxon>
        <taxon>Bacillati</taxon>
        <taxon>Actinomycetota</taxon>
        <taxon>Actinomycetes</taxon>
        <taxon>Streptosporangiales</taxon>
        <taxon>Streptosporangiaceae</taxon>
        <taxon>Nonomuraea</taxon>
    </lineage>
</organism>
<dbReference type="PROSITE" id="PS01124">
    <property type="entry name" value="HTH_ARAC_FAMILY_2"/>
    <property type="match status" value="1"/>
</dbReference>
<dbReference type="GO" id="GO:0005829">
    <property type="term" value="C:cytosol"/>
    <property type="evidence" value="ECO:0007669"/>
    <property type="project" value="TreeGrafter"/>
</dbReference>
<evidence type="ECO:0000313" key="6">
    <source>
        <dbReference type="Proteomes" id="UP000530928"/>
    </source>
</evidence>
<comment type="caution">
    <text evidence="5">The sequence shown here is derived from an EMBL/GenBank/DDBJ whole genome shotgun (WGS) entry which is preliminary data.</text>
</comment>
<dbReference type="SUPFAM" id="SSF46689">
    <property type="entry name" value="Homeodomain-like"/>
    <property type="match status" value="1"/>
</dbReference>
<dbReference type="InterPro" id="IPR032687">
    <property type="entry name" value="AraC-type_N"/>
</dbReference>
<keyword evidence="2 5" id="KW-0238">DNA-binding</keyword>
<name>A0A7W0CL41_9ACTN</name>
<accession>A0A7W0CL41</accession>
<dbReference type="InterPro" id="IPR009057">
    <property type="entry name" value="Homeodomain-like_sf"/>
</dbReference>
<evidence type="ECO:0000259" key="4">
    <source>
        <dbReference type="PROSITE" id="PS01124"/>
    </source>
</evidence>
<dbReference type="Pfam" id="PF12833">
    <property type="entry name" value="HTH_18"/>
    <property type="match status" value="1"/>
</dbReference>